<dbReference type="GO" id="GO:0005840">
    <property type="term" value="C:ribosome"/>
    <property type="evidence" value="ECO:0007669"/>
    <property type="project" value="UniProtKB-KW"/>
</dbReference>
<dbReference type="PANTHER" id="PTHR15889:SF2">
    <property type="entry name" value="LARGE RIBOSOMAL SUBUNIT PROTEIN ML37"/>
    <property type="match status" value="1"/>
</dbReference>
<keyword evidence="1" id="KW-0689">Ribosomal protein</keyword>
<dbReference type="InterPro" id="IPR052482">
    <property type="entry name" value="mtLSU_mL37"/>
</dbReference>
<dbReference type="PANTHER" id="PTHR15889">
    <property type="entry name" value="MITOCHONDRIAL RIBOSOMAL PROTEIN L37"/>
    <property type="match status" value="1"/>
</dbReference>
<dbReference type="GO" id="GO:0005739">
    <property type="term" value="C:mitochondrion"/>
    <property type="evidence" value="ECO:0007669"/>
    <property type="project" value="TreeGrafter"/>
</dbReference>
<organism evidence="1 2">
    <name type="scientific">Pseudolycoriella hygida</name>
    <dbReference type="NCBI Taxonomy" id="35572"/>
    <lineage>
        <taxon>Eukaryota</taxon>
        <taxon>Metazoa</taxon>
        <taxon>Ecdysozoa</taxon>
        <taxon>Arthropoda</taxon>
        <taxon>Hexapoda</taxon>
        <taxon>Insecta</taxon>
        <taxon>Pterygota</taxon>
        <taxon>Neoptera</taxon>
        <taxon>Endopterygota</taxon>
        <taxon>Diptera</taxon>
        <taxon>Nematocera</taxon>
        <taxon>Sciaroidea</taxon>
        <taxon>Sciaridae</taxon>
        <taxon>Pseudolycoriella</taxon>
    </lineage>
</organism>
<gene>
    <name evidence="1" type="primary">MRPL37</name>
    <name evidence="1" type="ORF">Bhyg_01020</name>
</gene>
<dbReference type="Proteomes" id="UP001151699">
    <property type="component" value="Chromosome A"/>
</dbReference>
<dbReference type="AlphaFoldDB" id="A0A9Q0NAG4"/>
<reference evidence="1" key="1">
    <citation type="submission" date="2022-07" db="EMBL/GenBank/DDBJ databases">
        <authorList>
            <person name="Trinca V."/>
            <person name="Uliana J.V.C."/>
            <person name="Torres T.T."/>
            <person name="Ward R.J."/>
            <person name="Monesi N."/>
        </authorList>
    </citation>
    <scope>NUCLEOTIDE SEQUENCE</scope>
    <source>
        <strain evidence="1">HSMRA1968</strain>
        <tissue evidence="1">Whole embryos</tissue>
    </source>
</reference>
<dbReference type="OrthoDB" id="5835618at2759"/>
<evidence type="ECO:0000313" key="2">
    <source>
        <dbReference type="Proteomes" id="UP001151699"/>
    </source>
</evidence>
<keyword evidence="1" id="KW-0687">Ribonucleoprotein</keyword>
<comment type="caution">
    <text evidence="1">The sequence shown here is derived from an EMBL/GenBank/DDBJ whole genome shotgun (WGS) entry which is preliminary data.</text>
</comment>
<sequence length="414" mass="47481">MRRSAALFAQHGDFMFKRHWLIKGRRVPQDDGSEAYLKSLGIEVEDALEYVNRKPPLPKFVVDRGWLPQKEVFDHTHPLWKEEKCHEFGDENVLLEGIPQAQVLTKSIVIDGLPPNVQQFIKNIEIPAKTHTNMKKNVMYSCMFDAEQKKKPIKRTLPGKPAHYLPREYGISERRQSRLLISKTLRECDKLAGIAICSKRQVFTDALFVVPFKRYGDLIQMEITTESYLVAKTPIAALDTKSSTDNQLPDLLPLKYTISMPQENIYLLRDEYPIAKLFSHYHPHTIFLHFSPHEVKNLHETPVTESQLSSRSMLKAFAVAASRARQDYGEHVNDLEKPIVVQSIQLNGLSFQFGVFQLNTLNLGDDNGIKNVWFNGPTLPLCSECAYKLGRPVLAGYNPDVFRYIYGFYRNEGT</sequence>
<evidence type="ECO:0000313" key="1">
    <source>
        <dbReference type="EMBL" id="KAJ6645811.1"/>
    </source>
</evidence>
<protein>
    <submittedName>
        <fullName evidence="1">39S ribosomal protein L37, mitochondrial</fullName>
    </submittedName>
</protein>
<accession>A0A9Q0NAG4</accession>
<proteinExistence type="predicted"/>
<dbReference type="EMBL" id="WJQU01000001">
    <property type="protein sequence ID" value="KAJ6645811.1"/>
    <property type="molecule type" value="Genomic_DNA"/>
</dbReference>
<keyword evidence="2" id="KW-1185">Reference proteome</keyword>
<name>A0A9Q0NAG4_9DIPT</name>